<organism evidence="18 19">
    <name type="scientific">Conoideocrella luteorostrata</name>
    <dbReference type="NCBI Taxonomy" id="1105319"/>
    <lineage>
        <taxon>Eukaryota</taxon>
        <taxon>Fungi</taxon>
        <taxon>Dikarya</taxon>
        <taxon>Ascomycota</taxon>
        <taxon>Pezizomycotina</taxon>
        <taxon>Sordariomycetes</taxon>
        <taxon>Hypocreomycetidae</taxon>
        <taxon>Hypocreales</taxon>
        <taxon>Clavicipitaceae</taxon>
        <taxon>Conoideocrella</taxon>
    </lineage>
</organism>
<feature type="compositionally biased region" description="Acidic residues" evidence="15">
    <location>
        <begin position="853"/>
        <end position="863"/>
    </location>
</feature>
<keyword evidence="5" id="KW-0547">Nucleotide-binding</keyword>
<comment type="subunit">
    <text evidence="4 14">Interacts with the MHF histone-fold complex to form the FANCM-MHF complex.</text>
</comment>
<dbReference type="GO" id="GO:0045003">
    <property type="term" value="P:double-strand break repair via synthesis-dependent strand annealing"/>
    <property type="evidence" value="ECO:0007669"/>
    <property type="project" value="TreeGrafter"/>
</dbReference>
<dbReference type="InterPro" id="IPR001650">
    <property type="entry name" value="Helicase_C-like"/>
</dbReference>
<dbReference type="SMART" id="SM00490">
    <property type="entry name" value="HELICc"/>
    <property type="match status" value="1"/>
</dbReference>
<dbReference type="CDD" id="cd12091">
    <property type="entry name" value="FANCM_ID"/>
    <property type="match status" value="1"/>
</dbReference>
<dbReference type="InterPro" id="IPR014001">
    <property type="entry name" value="Helicase_ATP-bd"/>
</dbReference>
<evidence type="ECO:0000256" key="3">
    <source>
        <dbReference type="ARBA" id="ARBA00009889"/>
    </source>
</evidence>
<dbReference type="AlphaFoldDB" id="A0AAJ0FZF0"/>
<dbReference type="Pfam" id="PF04851">
    <property type="entry name" value="ResIII"/>
    <property type="match status" value="1"/>
</dbReference>
<dbReference type="SUPFAM" id="SSF52540">
    <property type="entry name" value="P-loop containing nucleoside triphosphate hydrolases"/>
    <property type="match status" value="1"/>
</dbReference>
<evidence type="ECO:0000313" key="18">
    <source>
        <dbReference type="EMBL" id="KAK2600286.1"/>
    </source>
</evidence>
<evidence type="ECO:0000313" key="19">
    <source>
        <dbReference type="Proteomes" id="UP001251528"/>
    </source>
</evidence>
<feature type="domain" description="Helicase ATP-binding" evidence="16">
    <location>
        <begin position="160"/>
        <end position="328"/>
    </location>
</feature>
<evidence type="ECO:0000256" key="15">
    <source>
        <dbReference type="SAM" id="MobiDB-lite"/>
    </source>
</evidence>
<keyword evidence="9" id="KW-0067">ATP-binding</keyword>
<comment type="catalytic activity">
    <reaction evidence="13 14">
        <text>ATP + H2O = ADP + phosphate + H(+)</text>
        <dbReference type="Rhea" id="RHEA:13065"/>
        <dbReference type="ChEBI" id="CHEBI:15377"/>
        <dbReference type="ChEBI" id="CHEBI:15378"/>
        <dbReference type="ChEBI" id="CHEBI:30616"/>
        <dbReference type="ChEBI" id="CHEBI:43474"/>
        <dbReference type="ChEBI" id="CHEBI:456216"/>
        <dbReference type="EC" id="3.6.4.12"/>
    </reaction>
</comment>
<dbReference type="InterPro" id="IPR006935">
    <property type="entry name" value="Helicase/UvrB_N"/>
</dbReference>
<evidence type="ECO:0000256" key="11">
    <source>
        <dbReference type="ARBA" id="ARBA00023204"/>
    </source>
</evidence>
<evidence type="ECO:0000256" key="5">
    <source>
        <dbReference type="ARBA" id="ARBA00022741"/>
    </source>
</evidence>
<feature type="compositionally biased region" description="Acidic residues" evidence="15">
    <location>
        <begin position="1"/>
        <end position="16"/>
    </location>
</feature>
<evidence type="ECO:0000256" key="1">
    <source>
        <dbReference type="ARBA" id="ARBA00003813"/>
    </source>
</evidence>
<evidence type="ECO:0000259" key="17">
    <source>
        <dbReference type="PROSITE" id="PS51194"/>
    </source>
</evidence>
<dbReference type="PROSITE" id="PS51192">
    <property type="entry name" value="HELICASE_ATP_BIND_1"/>
    <property type="match status" value="1"/>
</dbReference>
<evidence type="ECO:0000259" key="16">
    <source>
        <dbReference type="PROSITE" id="PS51192"/>
    </source>
</evidence>
<feature type="domain" description="Helicase C-terminal" evidence="17">
    <location>
        <begin position="504"/>
        <end position="674"/>
    </location>
</feature>
<keyword evidence="12" id="KW-0539">Nucleus</keyword>
<dbReference type="Gene3D" id="3.40.50.300">
    <property type="entry name" value="P-loop containing nucleotide triphosphate hydrolases"/>
    <property type="match status" value="2"/>
</dbReference>
<dbReference type="GO" id="GO:0043138">
    <property type="term" value="F:3'-5' DNA helicase activity"/>
    <property type="evidence" value="ECO:0007669"/>
    <property type="project" value="InterPro"/>
</dbReference>
<dbReference type="Proteomes" id="UP001251528">
    <property type="component" value="Unassembled WGS sequence"/>
</dbReference>
<sequence length="1068" mass="119396">MDDDEFGDDIADEDLLEVFNQASPSHRGQSSSNAGLFESQTRRKPNSPAVVSQILEDLPSDAFSSPEPERRVPDAVATASDGPRQNHGLSRASSGSFHQTTLWGTMTQGDAPSQAHLPNQRVYRVDVPEEPSQHEIDKQAMQTWVYPTNIGAIRDYQFSIVKNSLFNNTLVALPTGLGKTFIAATVMLNFYRWMKSAKIVFVAPTKPLVAQQIDACFSIVGIPRFDTTLLTGDIPPALRVDEWQTKRVFFMTPQTLLNDLSHGYADPKSITLIVIDEAHRAVGEYAYAKVTKMIRRFSKSFRVLALTATPGSKIETVQEVIDNLGISHCEIRTEESLDIRQYVHDRNIDQTVLDPSDEMILVSELFTKALKPLVDKLSSQNIYYGRNPMAMTTYGLMQAQKEWFGTRGRHANQGVQFMMRAIFSVLTSLAHSIKLLNFHGIKPFYDNMVDFRSEHEGKGERGSKYKRQLVEDSSFREMMDRISGWLRTDGFVGHPKLTALADCVLNHFMDKGEDSTTRVIVFSEYRDSAEDIVRELNKHQPLLKASVFVGQADGKRGEGMKQAQQIETIGRFKKGEFNVLVATSIGEEGLDIGQVDLIVCYDSSASPIRMLQRMGRTGRKRAGNVVLLLMRGKEEDQFAKSKDSYEKMQKMICEGSRFNFRFDLSTRIVPREIRPEVDKRHVDIPIENTQNQSLPEPKKRRAPAGKKKPPKKFHMPDGVETGFQTLSNYLNGGSKAKEPKSARNPELDDLEEIPDLTDVILSGEELKELDRTYRDLPFNHSVVEETDMPSMSAHPVLQRELRPVSTLKHGTYTKRVVKLLANMGNNSNRMARQGDSSHSSSFSNIPVRAFAESDGELNVDETPDSGTRKRRSTPDHTTVPKSKRRKASAVSNMAASLPEEAEVVSPDEGPQGARIRDRNRQPKKQRAKPKKRSAKQRGGIYSDELGDDCERDSDLMGSSGSDDGADLLDFVVADNQATSSMINSQATSLTTASTQSTPQAKTKQLFYVPTHFSATQESDNMPDLNTLIGRNETRIPDGSSLSDSDLEDVTALRAVRGRRQVIESESDE</sequence>
<dbReference type="PANTHER" id="PTHR14025:SF20">
    <property type="entry name" value="FANCONI ANEMIA GROUP M PROTEIN"/>
    <property type="match status" value="1"/>
</dbReference>
<proteinExistence type="inferred from homology"/>
<comment type="subcellular location">
    <subcellularLocation>
        <location evidence="2 14">Nucleus</location>
    </subcellularLocation>
</comment>
<dbReference type="Pfam" id="PF00271">
    <property type="entry name" value="Helicase_C"/>
    <property type="match status" value="1"/>
</dbReference>
<comment type="function">
    <text evidence="1 14">ATP-dependent DNA helicase involved in DNA damage repair by homologous recombination and in genome maintenance. Capable of unwinding D-loops. Plays a role in limiting crossover recombinants during mitotic DNA double-strand break (DSB) repair. Component of a FANCM-MHF complex which promotes gene conversion at blocked replication forks, probably by reversal of the stalled fork.</text>
</comment>
<evidence type="ECO:0000256" key="9">
    <source>
        <dbReference type="ARBA" id="ARBA00022840"/>
    </source>
</evidence>
<dbReference type="GO" id="GO:0016787">
    <property type="term" value="F:hydrolase activity"/>
    <property type="evidence" value="ECO:0007669"/>
    <property type="project" value="UniProtKB-KW"/>
</dbReference>
<dbReference type="CDD" id="cd18033">
    <property type="entry name" value="DEXDc_FANCM"/>
    <property type="match status" value="1"/>
</dbReference>
<keyword evidence="10" id="KW-0238">DNA-binding</keyword>
<keyword evidence="7 18" id="KW-0378">Hydrolase</keyword>
<evidence type="ECO:0000256" key="12">
    <source>
        <dbReference type="ARBA" id="ARBA00023242"/>
    </source>
</evidence>
<evidence type="ECO:0000256" key="6">
    <source>
        <dbReference type="ARBA" id="ARBA00022763"/>
    </source>
</evidence>
<reference evidence="18" key="1">
    <citation type="submission" date="2023-06" db="EMBL/GenBank/DDBJ databases">
        <title>Conoideocrella luteorostrata (Hypocreales: Clavicipitaceae), a potential biocontrol fungus for elongate hemlock scale in United States Christmas tree production areas.</title>
        <authorList>
            <person name="Barrett H."/>
            <person name="Lovett B."/>
            <person name="Macias A.M."/>
            <person name="Stajich J.E."/>
            <person name="Kasson M.T."/>
        </authorList>
    </citation>
    <scope>NUCLEOTIDE SEQUENCE</scope>
    <source>
        <strain evidence="18">ARSEF 14590</strain>
    </source>
</reference>
<evidence type="ECO:0000256" key="10">
    <source>
        <dbReference type="ARBA" id="ARBA00023125"/>
    </source>
</evidence>
<protein>
    <recommendedName>
        <fullName evidence="14">ATP-dependent DNA helicase</fullName>
        <ecNumber evidence="14">3.6.4.12</ecNumber>
    </recommendedName>
</protein>
<dbReference type="GO" id="GO:0005524">
    <property type="term" value="F:ATP binding"/>
    <property type="evidence" value="ECO:0007669"/>
    <property type="project" value="UniProtKB-UniRule"/>
</dbReference>
<feature type="region of interest" description="Disordered" evidence="15">
    <location>
        <begin position="849"/>
        <end position="966"/>
    </location>
</feature>
<dbReference type="GO" id="GO:0036297">
    <property type="term" value="P:interstrand cross-link repair"/>
    <property type="evidence" value="ECO:0007669"/>
    <property type="project" value="TreeGrafter"/>
</dbReference>
<feature type="region of interest" description="Disordered" evidence="15">
    <location>
        <begin position="1"/>
        <end position="95"/>
    </location>
</feature>
<name>A0AAJ0FZF0_9HYPO</name>
<evidence type="ECO:0000256" key="7">
    <source>
        <dbReference type="ARBA" id="ARBA00022801"/>
    </source>
</evidence>
<dbReference type="PROSITE" id="PS51194">
    <property type="entry name" value="HELICASE_CTER"/>
    <property type="match status" value="1"/>
</dbReference>
<comment type="similarity">
    <text evidence="3 14">Belongs to the DEAD box helicase family. DEAH subfamily. FANCM sub-subfamily.</text>
</comment>
<dbReference type="FunFam" id="3.40.50.300:FF:000861">
    <property type="entry name" value="Fanconi anemia, complementation group M"/>
    <property type="match status" value="1"/>
</dbReference>
<dbReference type="GO" id="GO:0005634">
    <property type="term" value="C:nucleus"/>
    <property type="evidence" value="ECO:0007669"/>
    <property type="project" value="UniProtKB-SubCell"/>
</dbReference>
<comment type="caution">
    <text evidence="18">The sequence shown here is derived from an EMBL/GenBank/DDBJ whole genome shotgun (WGS) entry which is preliminary data.</text>
</comment>
<evidence type="ECO:0000256" key="14">
    <source>
        <dbReference type="RuleBase" id="RU367027"/>
    </source>
</evidence>
<dbReference type="PANTHER" id="PTHR14025">
    <property type="entry name" value="FANCONI ANEMIA GROUP M FANCM FAMILY MEMBER"/>
    <property type="match status" value="1"/>
</dbReference>
<feature type="compositionally biased region" description="Basic residues" evidence="15">
    <location>
        <begin position="698"/>
        <end position="713"/>
    </location>
</feature>
<dbReference type="SMART" id="SM00487">
    <property type="entry name" value="DEXDc"/>
    <property type="match status" value="1"/>
</dbReference>
<accession>A0AAJ0FZF0</accession>
<gene>
    <name evidence="18" type="primary">MPH1</name>
    <name evidence="18" type="ORF">QQS21_005005</name>
</gene>
<keyword evidence="6" id="KW-0227">DNA damage</keyword>
<feature type="region of interest" description="Disordered" evidence="15">
    <location>
        <begin position="1013"/>
        <end position="1046"/>
    </location>
</feature>
<dbReference type="GO" id="GO:0009378">
    <property type="term" value="F:four-way junction helicase activity"/>
    <property type="evidence" value="ECO:0007669"/>
    <property type="project" value="TreeGrafter"/>
</dbReference>
<keyword evidence="11" id="KW-0234">DNA repair</keyword>
<keyword evidence="19" id="KW-1185">Reference proteome</keyword>
<dbReference type="InterPro" id="IPR039686">
    <property type="entry name" value="FANCM/Mph1-like_ID"/>
</dbReference>
<evidence type="ECO:0000256" key="4">
    <source>
        <dbReference type="ARBA" id="ARBA00011390"/>
    </source>
</evidence>
<dbReference type="EMBL" id="JASWJB010000078">
    <property type="protein sequence ID" value="KAK2600286.1"/>
    <property type="molecule type" value="Genomic_DNA"/>
</dbReference>
<evidence type="ECO:0000256" key="8">
    <source>
        <dbReference type="ARBA" id="ARBA00022806"/>
    </source>
</evidence>
<feature type="compositionally biased region" description="Basic residues" evidence="15">
    <location>
        <begin position="921"/>
        <end position="935"/>
    </location>
</feature>
<evidence type="ECO:0000256" key="2">
    <source>
        <dbReference type="ARBA" id="ARBA00004123"/>
    </source>
</evidence>
<evidence type="ECO:0000256" key="13">
    <source>
        <dbReference type="ARBA" id="ARBA00047995"/>
    </source>
</evidence>
<feature type="region of interest" description="Disordered" evidence="15">
    <location>
        <begin position="683"/>
        <end position="718"/>
    </location>
</feature>
<dbReference type="Gene3D" id="1.20.1320.20">
    <property type="entry name" value="hef helicase domain"/>
    <property type="match status" value="1"/>
</dbReference>
<dbReference type="GO" id="GO:0000400">
    <property type="term" value="F:four-way junction DNA binding"/>
    <property type="evidence" value="ECO:0007669"/>
    <property type="project" value="TreeGrafter"/>
</dbReference>
<dbReference type="InterPro" id="IPR044749">
    <property type="entry name" value="FANCM_DEXDc"/>
</dbReference>
<dbReference type="FunFam" id="3.40.50.300:FF:001992">
    <property type="entry name" value="ATP-dependent RNA helicase, putative"/>
    <property type="match status" value="1"/>
</dbReference>
<dbReference type="EC" id="3.6.4.12" evidence="14"/>
<feature type="compositionally biased region" description="Polar residues" evidence="15">
    <location>
        <begin position="20"/>
        <end position="34"/>
    </location>
</feature>
<dbReference type="CDD" id="cd18801">
    <property type="entry name" value="SF2_C_FANCM_Hef"/>
    <property type="match status" value="1"/>
</dbReference>
<keyword evidence="8 18" id="KW-0347">Helicase</keyword>
<dbReference type="InterPro" id="IPR027417">
    <property type="entry name" value="P-loop_NTPase"/>
</dbReference>